<gene>
    <name evidence="1" type="ORF">g.36120</name>
</gene>
<accession>A0A2S2R4F9</accession>
<organism evidence="1">
    <name type="scientific">Sipha flava</name>
    <name type="common">yellow sugarcane aphid</name>
    <dbReference type="NCBI Taxonomy" id="143950"/>
    <lineage>
        <taxon>Eukaryota</taxon>
        <taxon>Metazoa</taxon>
        <taxon>Ecdysozoa</taxon>
        <taxon>Arthropoda</taxon>
        <taxon>Hexapoda</taxon>
        <taxon>Insecta</taxon>
        <taxon>Pterygota</taxon>
        <taxon>Neoptera</taxon>
        <taxon>Paraneoptera</taxon>
        <taxon>Hemiptera</taxon>
        <taxon>Sternorrhyncha</taxon>
        <taxon>Aphidomorpha</taxon>
        <taxon>Aphidoidea</taxon>
        <taxon>Aphididae</taxon>
        <taxon>Sipha</taxon>
    </lineage>
</organism>
<dbReference type="AlphaFoldDB" id="A0A2S2R4F9"/>
<protein>
    <submittedName>
        <fullName evidence="1">Uncharacterized protein</fullName>
    </submittedName>
</protein>
<proteinExistence type="predicted"/>
<evidence type="ECO:0000313" key="1">
    <source>
        <dbReference type="EMBL" id="MBY84242.1"/>
    </source>
</evidence>
<sequence>MADLCIICSKQLSDGDIVQVDRGLQTLIKASIERGDGKDAPMMNVSSIKVHVNCRIVSSITAFKRKRENEGATSSPPKSRVRTTFYFKKLCFICGLEADVVKEKKSKNVRDLISCVSTINFKDNILELPDKKGDDVLKTVKKRISFEIDLVAAEARYHQKCFRKLHNPGTGEKKSRPQNNIDAAMENVFSYIENHEDCQFTLSELKQTLTDYKPDDKTIKIKLEEKYSDRIVITAKIPGPTMYYFFPRPSL</sequence>
<dbReference type="EMBL" id="GGMS01015039">
    <property type="protein sequence ID" value="MBY84242.1"/>
    <property type="molecule type" value="Transcribed_RNA"/>
</dbReference>
<reference evidence="1" key="1">
    <citation type="submission" date="2018-04" db="EMBL/GenBank/DDBJ databases">
        <title>Transcriptome assembly of Sipha flava.</title>
        <authorList>
            <person name="Scully E.D."/>
            <person name="Geib S.M."/>
            <person name="Palmer N.A."/>
            <person name="Koch K."/>
            <person name="Bradshaw J."/>
            <person name="Heng-Moss T."/>
            <person name="Sarath G."/>
        </authorList>
    </citation>
    <scope>NUCLEOTIDE SEQUENCE</scope>
</reference>
<name>A0A2S2R4F9_9HEMI</name>